<feature type="region of interest" description="Disordered" evidence="1">
    <location>
        <begin position="23"/>
        <end position="43"/>
    </location>
</feature>
<dbReference type="EMBL" id="FMXE01000016">
    <property type="protein sequence ID" value="SDA80690.1"/>
    <property type="molecule type" value="Genomic_DNA"/>
</dbReference>
<accession>A0A1G5YE24</accession>
<evidence type="ECO:0000313" key="2">
    <source>
        <dbReference type="EMBL" id="SDA80690.1"/>
    </source>
</evidence>
<dbReference type="Proteomes" id="UP000198756">
    <property type="component" value="Unassembled WGS sequence"/>
</dbReference>
<name>A0A1G5YE24_9BACT</name>
<sequence length="43" mass="4844">MAKSIVILDYNLVLPQLAEILPTREANPHRSRMEPPMAQSPSK</sequence>
<protein>
    <submittedName>
        <fullName evidence="2">Uncharacterized protein</fullName>
    </submittedName>
</protein>
<gene>
    <name evidence="2" type="ORF">SAMN03080617_02460</name>
</gene>
<reference evidence="3" key="1">
    <citation type="submission" date="2016-10" db="EMBL/GenBank/DDBJ databases">
        <authorList>
            <person name="Varghese N."/>
            <person name="Submissions S."/>
        </authorList>
    </citation>
    <scope>NUCLEOTIDE SEQUENCE [LARGE SCALE GENOMIC DNA]</scope>
    <source>
        <strain evidence="3">DSM 22703</strain>
    </source>
</reference>
<dbReference type="AlphaFoldDB" id="A0A1G5YE24"/>
<proteinExistence type="predicted"/>
<evidence type="ECO:0000313" key="3">
    <source>
        <dbReference type="Proteomes" id="UP000198756"/>
    </source>
</evidence>
<keyword evidence="3" id="KW-1185">Reference proteome</keyword>
<evidence type="ECO:0000256" key="1">
    <source>
        <dbReference type="SAM" id="MobiDB-lite"/>
    </source>
</evidence>
<organism evidence="2 3">
    <name type="scientific">Algoriphagus alkaliphilus</name>
    <dbReference type="NCBI Taxonomy" id="279824"/>
    <lineage>
        <taxon>Bacteria</taxon>
        <taxon>Pseudomonadati</taxon>
        <taxon>Bacteroidota</taxon>
        <taxon>Cytophagia</taxon>
        <taxon>Cytophagales</taxon>
        <taxon>Cyclobacteriaceae</taxon>
        <taxon>Algoriphagus</taxon>
    </lineage>
</organism>